<keyword evidence="5 7" id="KW-0456">Lyase</keyword>
<name>A0AAE9N9L1_9BRAD</name>
<dbReference type="EC" id="4.6.1.17" evidence="3 7"/>
<feature type="binding site" evidence="7">
    <location>
        <begin position="97"/>
        <end position="99"/>
    </location>
    <ligand>
        <name>substrate</name>
    </ligand>
</feature>
<dbReference type="NCBIfam" id="TIGR00581">
    <property type="entry name" value="moaC"/>
    <property type="match status" value="1"/>
</dbReference>
<keyword evidence="4 7" id="KW-0501">Molybdenum cofactor biosynthesis</keyword>
<sequence>MARKASTTRTRSLKTKASNTKAGPALTHIGASGEARMVDVSDKPATERLAVAEGCVVMTKATLDLIVSGNAKKGDVLGTARIAGIMAAKRTSELIPLCHPLALSKVIVDIEPDARLPGCLVRASVKVTGPTGVEMEALTAVSVACLTIYDMIKAVERGVRIEGIHLVEKLGGKSGHYRA</sequence>
<feature type="active site" evidence="7">
    <location>
        <position position="150"/>
    </location>
</feature>
<comment type="pathway">
    <text evidence="2 7">Cofactor biosynthesis; molybdopterin biosynthesis.</text>
</comment>
<dbReference type="Pfam" id="PF01967">
    <property type="entry name" value="MoaC"/>
    <property type="match status" value="1"/>
</dbReference>
<evidence type="ECO:0000256" key="6">
    <source>
        <dbReference type="ARBA" id="ARBA00055087"/>
    </source>
</evidence>
<dbReference type="CDD" id="cd01420">
    <property type="entry name" value="MoaC_PE"/>
    <property type="match status" value="1"/>
</dbReference>
<dbReference type="InterPro" id="IPR047594">
    <property type="entry name" value="MoaC_bact/euk"/>
</dbReference>
<dbReference type="InterPro" id="IPR023045">
    <property type="entry name" value="MoaC"/>
</dbReference>
<comment type="catalytic activity">
    <reaction evidence="1 7">
        <text>(8S)-3',8-cyclo-7,8-dihydroguanosine 5'-triphosphate = cyclic pyranopterin phosphate + diphosphate</text>
        <dbReference type="Rhea" id="RHEA:49580"/>
        <dbReference type="ChEBI" id="CHEBI:33019"/>
        <dbReference type="ChEBI" id="CHEBI:59648"/>
        <dbReference type="ChEBI" id="CHEBI:131766"/>
        <dbReference type="EC" id="4.6.1.17"/>
    </reaction>
</comment>
<dbReference type="PANTHER" id="PTHR22960:SF29">
    <property type="entry name" value="CYCLIC PYRANOPTERIN MONOPHOSPHATE SYNTHASE"/>
    <property type="match status" value="1"/>
</dbReference>
<dbReference type="Proteomes" id="UP001058872">
    <property type="component" value="Chromosome"/>
</dbReference>
<evidence type="ECO:0000256" key="7">
    <source>
        <dbReference type="HAMAP-Rule" id="MF_01224"/>
    </source>
</evidence>
<dbReference type="AlphaFoldDB" id="A0AAE9N9L1"/>
<evidence type="ECO:0000313" key="10">
    <source>
        <dbReference type="EMBL" id="UUO67567.1"/>
    </source>
</evidence>
<evidence type="ECO:0000256" key="3">
    <source>
        <dbReference type="ARBA" id="ARBA00012575"/>
    </source>
</evidence>
<feature type="binding site" evidence="7">
    <location>
        <begin position="135"/>
        <end position="136"/>
    </location>
    <ligand>
        <name>substrate</name>
    </ligand>
</feature>
<organism evidence="10 11">
    <name type="scientific">Bradyrhizobium betae</name>
    <dbReference type="NCBI Taxonomy" id="244734"/>
    <lineage>
        <taxon>Bacteria</taxon>
        <taxon>Pseudomonadati</taxon>
        <taxon>Pseudomonadota</taxon>
        <taxon>Alphaproteobacteria</taxon>
        <taxon>Hyphomicrobiales</taxon>
        <taxon>Nitrobacteraceae</taxon>
        <taxon>Bradyrhizobium</taxon>
    </lineage>
</organism>
<evidence type="ECO:0000259" key="9">
    <source>
        <dbReference type="Pfam" id="PF01967"/>
    </source>
</evidence>
<dbReference type="RefSeq" id="WP_257179954.1">
    <property type="nucleotide sequence ID" value="NZ_CP028989.1"/>
</dbReference>
<dbReference type="SUPFAM" id="SSF55040">
    <property type="entry name" value="Molybdenum cofactor biosynthesis protein C, MoaC"/>
    <property type="match status" value="1"/>
</dbReference>
<evidence type="ECO:0000256" key="2">
    <source>
        <dbReference type="ARBA" id="ARBA00005046"/>
    </source>
</evidence>
<dbReference type="Gene3D" id="3.30.70.640">
    <property type="entry name" value="Molybdopterin cofactor biosynthesis C (MoaC) domain"/>
    <property type="match status" value="1"/>
</dbReference>
<dbReference type="GO" id="GO:0006777">
    <property type="term" value="P:Mo-molybdopterin cofactor biosynthetic process"/>
    <property type="evidence" value="ECO:0007669"/>
    <property type="project" value="UniProtKB-UniRule"/>
</dbReference>
<reference evidence="10" key="1">
    <citation type="submission" date="2018-04" db="EMBL/GenBank/DDBJ databases">
        <title>Genomes of Endosymbiotic and Endophytic Bradyrhizobium Publication status.</title>
        <authorList>
            <person name="Guha S."/>
            <person name="Jorrin B."/>
            <person name="Sarkar M."/>
            <person name="Poole P.S."/>
            <person name="DasGupta M."/>
        </authorList>
    </citation>
    <scope>NUCLEOTIDE SEQUENCE</scope>
    <source>
        <strain evidence="10">WBOS16</strain>
    </source>
</reference>
<dbReference type="InterPro" id="IPR036522">
    <property type="entry name" value="MoaC_sf"/>
</dbReference>
<protein>
    <recommendedName>
        <fullName evidence="3 7">Cyclic pyranopterin monophosphate synthase</fullName>
        <ecNumber evidence="3 7">4.6.1.17</ecNumber>
    </recommendedName>
    <alternativeName>
        <fullName evidence="7">Molybdenum cofactor biosynthesis protein C</fullName>
    </alternativeName>
</protein>
<dbReference type="GO" id="GO:0061799">
    <property type="term" value="F:cyclic pyranopterin monophosphate synthase activity"/>
    <property type="evidence" value="ECO:0007669"/>
    <property type="project" value="UniProtKB-UniRule"/>
</dbReference>
<feature type="compositionally biased region" description="Polar residues" evidence="8">
    <location>
        <begin position="1"/>
        <end position="21"/>
    </location>
</feature>
<comment type="similarity">
    <text evidence="7">Belongs to the MoaC family.</text>
</comment>
<dbReference type="NCBIfam" id="NF006870">
    <property type="entry name" value="PRK09364.1"/>
    <property type="match status" value="1"/>
</dbReference>
<dbReference type="InterPro" id="IPR050105">
    <property type="entry name" value="MoCo_biosynth_MoaA/MoaC"/>
</dbReference>
<feature type="domain" description="Molybdopterin cofactor biosynthesis C (MoaC)" evidence="9">
    <location>
        <begin position="37"/>
        <end position="172"/>
    </location>
</feature>
<feature type="region of interest" description="Disordered" evidence="8">
    <location>
        <begin position="1"/>
        <end position="26"/>
    </location>
</feature>
<evidence type="ECO:0000313" key="11">
    <source>
        <dbReference type="Proteomes" id="UP001058872"/>
    </source>
</evidence>
<comment type="subunit">
    <text evidence="7">Homohexamer; trimer of dimers.</text>
</comment>
<gene>
    <name evidence="7 10" type="primary">moaC</name>
    <name evidence="10" type="ORF">DCM83_21730</name>
</gene>
<evidence type="ECO:0000256" key="8">
    <source>
        <dbReference type="SAM" id="MobiDB-lite"/>
    </source>
</evidence>
<dbReference type="InterPro" id="IPR002820">
    <property type="entry name" value="Mopterin_CF_biosynth-C_dom"/>
</dbReference>
<dbReference type="PANTHER" id="PTHR22960">
    <property type="entry name" value="MOLYBDOPTERIN COFACTOR SYNTHESIS PROTEIN A"/>
    <property type="match status" value="1"/>
</dbReference>
<dbReference type="EMBL" id="CP028989">
    <property type="protein sequence ID" value="UUO67567.1"/>
    <property type="molecule type" value="Genomic_DNA"/>
</dbReference>
<dbReference type="HAMAP" id="MF_01224_B">
    <property type="entry name" value="MoaC_B"/>
    <property type="match status" value="1"/>
</dbReference>
<comment type="function">
    <text evidence="6 7">Catalyzes the conversion of (8S)-3',8-cyclo-7,8-dihydroguanosine 5'-triphosphate to cyclic pyranopterin monophosphate (cPMP).</text>
</comment>
<accession>A0AAE9N9L1</accession>
<evidence type="ECO:0000256" key="5">
    <source>
        <dbReference type="ARBA" id="ARBA00023239"/>
    </source>
</evidence>
<proteinExistence type="inferred from homology"/>
<evidence type="ECO:0000256" key="1">
    <source>
        <dbReference type="ARBA" id="ARBA00001637"/>
    </source>
</evidence>
<evidence type="ECO:0000256" key="4">
    <source>
        <dbReference type="ARBA" id="ARBA00023150"/>
    </source>
</evidence>